<feature type="non-terminal residue" evidence="2">
    <location>
        <position position="173"/>
    </location>
</feature>
<proteinExistence type="predicted"/>
<organism evidence="2 3">
    <name type="scientific">Gulo gulo</name>
    <name type="common">Wolverine</name>
    <name type="synonym">Gluton</name>
    <dbReference type="NCBI Taxonomy" id="48420"/>
    <lineage>
        <taxon>Eukaryota</taxon>
        <taxon>Metazoa</taxon>
        <taxon>Chordata</taxon>
        <taxon>Craniata</taxon>
        <taxon>Vertebrata</taxon>
        <taxon>Euteleostomi</taxon>
        <taxon>Mammalia</taxon>
        <taxon>Eutheria</taxon>
        <taxon>Laurasiatheria</taxon>
        <taxon>Carnivora</taxon>
        <taxon>Caniformia</taxon>
        <taxon>Musteloidea</taxon>
        <taxon>Mustelidae</taxon>
        <taxon>Guloninae</taxon>
        <taxon>Gulo</taxon>
    </lineage>
</organism>
<reference evidence="2 3" key="1">
    <citation type="submission" date="2018-10" db="EMBL/GenBank/DDBJ databases">
        <authorList>
            <person name="Ekblom R."/>
            <person name="Jareborg N."/>
        </authorList>
    </citation>
    <scope>NUCLEOTIDE SEQUENCE [LARGE SCALE GENOMIC DNA]</scope>
    <source>
        <tissue evidence="2">Muscle</tissue>
    </source>
</reference>
<dbReference type="EMBL" id="CYRY02045219">
    <property type="protein sequence ID" value="VCX40557.1"/>
    <property type="molecule type" value="Genomic_DNA"/>
</dbReference>
<evidence type="ECO:0000313" key="2">
    <source>
        <dbReference type="EMBL" id="VCX40557.1"/>
    </source>
</evidence>
<dbReference type="Proteomes" id="UP000269945">
    <property type="component" value="Unassembled WGS sequence"/>
</dbReference>
<name>A0A9X9MAE3_GULGU</name>
<accession>A0A9X9MAE3</accession>
<keyword evidence="1" id="KW-0732">Signal</keyword>
<evidence type="ECO:0000256" key="1">
    <source>
        <dbReference type="SAM" id="SignalP"/>
    </source>
</evidence>
<evidence type="ECO:0000313" key="3">
    <source>
        <dbReference type="Proteomes" id="UP000269945"/>
    </source>
</evidence>
<dbReference type="AlphaFoldDB" id="A0A9X9MAE3"/>
<feature type="chain" id="PRO_5040861957" evidence="1">
    <location>
        <begin position="28"/>
        <end position="173"/>
    </location>
</feature>
<protein>
    <submittedName>
        <fullName evidence="2">Uncharacterized protein</fullName>
    </submittedName>
</protein>
<sequence>MDYPCSPSLLLLLSCWLSVSWWQSTLGQDYTRAMPLSPQSHQPQSWKAASTSSAGECWAPRTLMETPGRNLLSLAPTLCQMGLGSALMKSHVCRRDTVKSWTDLAHNKKPDRELGQKQLGVWTSELWKCTHGLSWSCSLGRIFIEKVLMRTGGIKEASGICLETCSCEHYQGP</sequence>
<comment type="caution">
    <text evidence="2">The sequence shown here is derived from an EMBL/GenBank/DDBJ whole genome shotgun (WGS) entry which is preliminary data.</text>
</comment>
<keyword evidence="3" id="KW-1185">Reference proteome</keyword>
<feature type="signal peptide" evidence="1">
    <location>
        <begin position="1"/>
        <end position="27"/>
    </location>
</feature>
<gene>
    <name evidence="2" type="ORF">BN2614_LOCUS1</name>
</gene>